<keyword evidence="2" id="KW-1185">Reference proteome</keyword>
<organism evidence="1 2">
    <name type="scientific">Streptomyces longisporoflavus</name>
    <dbReference type="NCBI Taxonomy" id="28044"/>
    <lineage>
        <taxon>Bacteria</taxon>
        <taxon>Bacillati</taxon>
        <taxon>Actinomycetota</taxon>
        <taxon>Actinomycetes</taxon>
        <taxon>Kitasatosporales</taxon>
        <taxon>Streptomycetaceae</taxon>
        <taxon>Streptomyces</taxon>
    </lineage>
</organism>
<accession>A0ABW7QG15</accession>
<evidence type="ECO:0000313" key="1">
    <source>
        <dbReference type="EMBL" id="MFH8543861.1"/>
    </source>
</evidence>
<dbReference type="Proteomes" id="UP001610818">
    <property type="component" value="Unassembled WGS sequence"/>
</dbReference>
<proteinExistence type="predicted"/>
<sequence>MPPTPTLAGAAPAEVAPLSLLAGARERTTELGQVIAVLTAAGHDPADLPVATGDRLLLALHRELTGQDIEPVLACDCGEFSTVRLGADTVPPPRPRTAVLGRAGGLRQPTYGDLLDLPPGESGAVELLRRCTVGDPERAAEPRDFEAVDDSLAGPLVFDCPACGAETAHPVDVQTLVLRGLLDLLDELDRDVHVLASAYGWSLAAIEALSRDRRRRLAALAMGGS</sequence>
<evidence type="ECO:0000313" key="2">
    <source>
        <dbReference type="Proteomes" id="UP001610818"/>
    </source>
</evidence>
<gene>
    <name evidence="1" type="ORF">ACH4F9_02470</name>
</gene>
<name>A0ABW7QG15_9ACTN</name>
<dbReference type="RefSeq" id="WP_397707087.1">
    <property type="nucleotide sequence ID" value="NZ_JBIRGN010000001.1"/>
</dbReference>
<comment type="caution">
    <text evidence="1">The sequence shown here is derived from an EMBL/GenBank/DDBJ whole genome shotgun (WGS) entry which is preliminary data.</text>
</comment>
<reference evidence="1 2" key="1">
    <citation type="submission" date="2024-10" db="EMBL/GenBank/DDBJ databases">
        <title>The Natural Products Discovery Center: Release of the First 8490 Sequenced Strains for Exploring Actinobacteria Biosynthetic Diversity.</title>
        <authorList>
            <person name="Kalkreuter E."/>
            <person name="Kautsar S.A."/>
            <person name="Yang D."/>
            <person name="Bader C.D."/>
            <person name="Teijaro C.N."/>
            <person name="Fluegel L."/>
            <person name="Davis C.M."/>
            <person name="Simpson J.R."/>
            <person name="Lauterbach L."/>
            <person name="Steele A.D."/>
            <person name="Gui C."/>
            <person name="Meng S."/>
            <person name="Li G."/>
            <person name="Viehrig K."/>
            <person name="Ye F."/>
            <person name="Su P."/>
            <person name="Kiefer A.F."/>
            <person name="Nichols A."/>
            <person name="Cepeda A.J."/>
            <person name="Yan W."/>
            <person name="Fan B."/>
            <person name="Jiang Y."/>
            <person name="Adhikari A."/>
            <person name="Zheng C.-J."/>
            <person name="Schuster L."/>
            <person name="Cowan T.M."/>
            <person name="Smanski M.J."/>
            <person name="Chevrette M.G."/>
            <person name="De Carvalho L.P.S."/>
            <person name="Shen B."/>
        </authorList>
    </citation>
    <scope>NUCLEOTIDE SEQUENCE [LARGE SCALE GENOMIC DNA]</scope>
    <source>
        <strain evidence="1 2">NPDC017990</strain>
    </source>
</reference>
<protein>
    <submittedName>
        <fullName evidence="1">Uncharacterized protein</fullName>
    </submittedName>
</protein>
<dbReference type="EMBL" id="JBIRGQ010000001">
    <property type="protein sequence ID" value="MFH8543861.1"/>
    <property type="molecule type" value="Genomic_DNA"/>
</dbReference>